<dbReference type="PRINTS" id="PR00080">
    <property type="entry name" value="SDRFAMILY"/>
</dbReference>
<dbReference type="EMBL" id="JAKLWS010000010">
    <property type="protein sequence ID" value="MCG2588916.1"/>
    <property type="molecule type" value="Genomic_DNA"/>
</dbReference>
<reference evidence="3" key="2">
    <citation type="submission" date="2024-05" db="EMBL/GenBank/DDBJ databases">
        <title>Rhodohalobacter halophilus gen. nov., sp. nov., a moderately halophilic member of the family Balneolaceae.</title>
        <authorList>
            <person name="Xia J."/>
        </authorList>
    </citation>
    <scope>NUCLEOTIDE SEQUENCE</scope>
    <source>
        <strain evidence="3">WB101</strain>
    </source>
</reference>
<dbReference type="Pfam" id="PF13561">
    <property type="entry name" value="adh_short_C2"/>
    <property type="match status" value="1"/>
</dbReference>
<dbReference type="Proteomes" id="UP001165366">
    <property type="component" value="Unassembled WGS sequence"/>
</dbReference>
<keyword evidence="4" id="KW-1185">Reference proteome</keyword>
<dbReference type="PROSITE" id="PS00061">
    <property type="entry name" value="ADH_SHORT"/>
    <property type="match status" value="1"/>
</dbReference>
<comment type="caution">
    <text evidence="3">The sequence shown here is derived from an EMBL/GenBank/DDBJ whole genome shotgun (WGS) entry which is preliminary data.</text>
</comment>
<dbReference type="PANTHER" id="PTHR24321:SF8">
    <property type="entry name" value="ESTRADIOL 17-BETA-DEHYDROGENASE 8-RELATED"/>
    <property type="match status" value="1"/>
</dbReference>
<dbReference type="RefSeq" id="WP_237853970.1">
    <property type="nucleotide sequence ID" value="NZ_JAKLWS010000010.1"/>
</dbReference>
<evidence type="ECO:0000256" key="1">
    <source>
        <dbReference type="ARBA" id="ARBA00006484"/>
    </source>
</evidence>
<evidence type="ECO:0000256" key="2">
    <source>
        <dbReference type="ARBA" id="ARBA00023002"/>
    </source>
</evidence>
<keyword evidence="2" id="KW-0560">Oxidoreductase</keyword>
<organism evidence="3 4">
    <name type="scientific">Rhodohalobacter sulfatireducens</name>
    <dbReference type="NCBI Taxonomy" id="2911366"/>
    <lineage>
        <taxon>Bacteria</taxon>
        <taxon>Pseudomonadati</taxon>
        <taxon>Balneolota</taxon>
        <taxon>Balneolia</taxon>
        <taxon>Balneolales</taxon>
        <taxon>Balneolaceae</taxon>
        <taxon>Rhodohalobacter</taxon>
    </lineage>
</organism>
<proteinExistence type="inferred from homology"/>
<dbReference type="CDD" id="cd05233">
    <property type="entry name" value="SDR_c"/>
    <property type="match status" value="1"/>
</dbReference>
<accession>A0ABS9KDK3</accession>
<dbReference type="PANTHER" id="PTHR24321">
    <property type="entry name" value="DEHYDROGENASES, SHORT CHAIN"/>
    <property type="match status" value="1"/>
</dbReference>
<dbReference type="InterPro" id="IPR020904">
    <property type="entry name" value="Sc_DH/Rdtase_CS"/>
</dbReference>
<sequence>MKLKDRVFIITGATSGMGKGIALKFAEEGASLILNGRDPERGEAVLKEVKHREVDALFIQGDIGKEATNKHLVDKAVEKFGKLDGLVANAGFLGLGSITELDTELWHRTFQTNLDSVFFLLKHSIPELKKAGKGVAVINSSIAAYKSFPKHASYCASKAGVLALTKQAAVDYGPEIRINAICPGPVDTPLLHDSAIAFPDPEMAVHEAEKATLMNRLGKPKDIAQLALFLASDDSSWITGCAYTIDGGIMANS</sequence>
<protein>
    <submittedName>
        <fullName evidence="3">SDR family oxidoreductase</fullName>
    </submittedName>
</protein>
<dbReference type="PRINTS" id="PR00081">
    <property type="entry name" value="GDHRDH"/>
</dbReference>
<name>A0ABS9KDK3_9BACT</name>
<gene>
    <name evidence="3" type="ORF">L6773_10080</name>
</gene>
<comment type="similarity">
    <text evidence="1">Belongs to the short-chain dehydrogenases/reductases (SDR) family.</text>
</comment>
<dbReference type="SUPFAM" id="SSF51735">
    <property type="entry name" value="NAD(P)-binding Rossmann-fold domains"/>
    <property type="match status" value="1"/>
</dbReference>
<evidence type="ECO:0000313" key="4">
    <source>
        <dbReference type="Proteomes" id="UP001165366"/>
    </source>
</evidence>
<dbReference type="NCBIfam" id="NF005559">
    <property type="entry name" value="PRK07231.1"/>
    <property type="match status" value="1"/>
</dbReference>
<dbReference type="InterPro" id="IPR002347">
    <property type="entry name" value="SDR_fam"/>
</dbReference>
<evidence type="ECO:0000313" key="3">
    <source>
        <dbReference type="EMBL" id="MCG2588916.1"/>
    </source>
</evidence>
<dbReference type="Gene3D" id="3.40.50.720">
    <property type="entry name" value="NAD(P)-binding Rossmann-like Domain"/>
    <property type="match status" value="1"/>
</dbReference>
<dbReference type="InterPro" id="IPR036291">
    <property type="entry name" value="NAD(P)-bd_dom_sf"/>
</dbReference>
<reference evidence="3" key="1">
    <citation type="submission" date="2022-01" db="EMBL/GenBank/DDBJ databases">
        <authorList>
            <person name="Wang Y."/>
        </authorList>
    </citation>
    <scope>NUCLEOTIDE SEQUENCE</scope>
    <source>
        <strain evidence="3">WB101</strain>
    </source>
</reference>